<sequence>MREPAGRTAPGNGPWSARPVVSGPAGAEPAGRDFRRLHPITPWRRTWAVLAAVAAVVLRDPRQAGEWSGHLTGWRTVPAVAGLLVVAFGYGFVSWWFTRYRIDEVELRVDTGVLFRRTKHLRIDRLQAVDVNRPLAARLLGVASLTLDLAGGKDKLAYLTERDARALRAELLARAAGVAPDSGEAPQRELVRVPPGALAASLLLRPATWGSVLGSLLVAVGLPLLTGDWFWLVLALPALAGTVHSTLRRFAGEFGWTVAESPDGLRLDHGLLDRAHETVPPGRVQALTFQQPLPWRRAGWVRVRLAVAGGGNDVLLPVAPWGVALGIAGRILPGVDLTAVPVLPVPGRARWRAPLWRRFASYGADAEVFVTRYGLLVRTVRVVPHAKVQSVRRTQGPWQRRLGLASVHVDIAAGDPLTAWHRDAEEADVIVAEQAARSRTGRRSAPPERWMTDR</sequence>
<dbReference type="PANTHER" id="PTHR34473:SF2">
    <property type="entry name" value="UPF0699 TRANSMEMBRANE PROTEIN YDBT"/>
    <property type="match status" value="1"/>
</dbReference>
<feature type="domain" description="YdbS-like PH" evidence="3">
    <location>
        <begin position="95"/>
        <end position="170"/>
    </location>
</feature>
<feature type="domain" description="YdbS-like PH" evidence="3">
    <location>
        <begin position="256"/>
        <end position="318"/>
    </location>
</feature>
<comment type="caution">
    <text evidence="4">The sequence shown here is derived from an EMBL/GenBank/DDBJ whole genome shotgun (WGS) entry which is preliminary data.</text>
</comment>
<dbReference type="STRING" id="76728.AQ490_22630"/>
<evidence type="ECO:0000256" key="1">
    <source>
        <dbReference type="SAM" id="MobiDB-lite"/>
    </source>
</evidence>
<dbReference type="InterPro" id="IPR014529">
    <property type="entry name" value="UCP026631"/>
</dbReference>
<proteinExistence type="predicted"/>
<keyword evidence="2" id="KW-0472">Membrane</keyword>
<feature type="transmembrane region" description="Helical" evidence="2">
    <location>
        <begin position="202"/>
        <end position="223"/>
    </location>
</feature>
<evidence type="ECO:0000256" key="2">
    <source>
        <dbReference type="SAM" id="Phobius"/>
    </source>
</evidence>
<feature type="domain" description="YdbS-like PH" evidence="3">
    <location>
        <begin position="356"/>
        <end position="430"/>
    </location>
</feature>
<dbReference type="RefSeq" id="WP_018385807.1">
    <property type="nucleotide sequence ID" value="NZ_LLZU01000017.1"/>
</dbReference>
<evidence type="ECO:0000313" key="4">
    <source>
        <dbReference type="EMBL" id="KRV48928.1"/>
    </source>
</evidence>
<dbReference type="InterPro" id="IPR005182">
    <property type="entry name" value="YdbS-like_PH"/>
</dbReference>
<feature type="region of interest" description="Disordered" evidence="1">
    <location>
        <begin position="1"/>
        <end position="28"/>
    </location>
</feature>
<protein>
    <recommendedName>
        <fullName evidence="3">YdbS-like PH domain-containing protein</fullName>
    </recommendedName>
</protein>
<dbReference type="Pfam" id="PF03703">
    <property type="entry name" value="bPH_2"/>
    <property type="match status" value="3"/>
</dbReference>
<feature type="transmembrane region" description="Helical" evidence="2">
    <location>
        <begin position="79"/>
        <end position="98"/>
    </location>
</feature>
<evidence type="ECO:0000259" key="3">
    <source>
        <dbReference type="Pfam" id="PF03703"/>
    </source>
</evidence>
<dbReference type="EMBL" id="LLZU01000017">
    <property type="protein sequence ID" value="KRV48928.1"/>
    <property type="molecule type" value="Genomic_DNA"/>
</dbReference>
<feature type="region of interest" description="Disordered" evidence="1">
    <location>
        <begin position="435"/>
        <end position="454"/>
    </location>
</feature>
<keyword evidence="2" id="KW-0812">Transmembrane</keyword>
<dbReference type="PANTHER" id="PTHR34473">
    <property type="entry name" value="UPF0699 TRANSMEMBRANE PROTEIN YDBS"/>
    <property type="match status" value="1"/>
</dbReference>
<gene>
    <name evidence="4" type="ORF">AQ490_22630</name>
</gene>
<dbReference type="Proteomes" id="UP000050867">
    <property type="component" value="Unassembled WGS sequence"/>
</dbReference>
<evidence type="ECO:0000313" key="5">
    <source>
        <dbReference type="Proteomes" id="UP000050867"/>
    </source>
</evidence>
<dbReference type="eggNOG" id="COG3428">
    <property type="taxonomic scope" value="Bacteria"/>
</dbReference>
<dbReference type="OrthoDB" id="3190163at2"/>
<organism evidence="4 5">
    <name type="scientific">Wenjunlia vitaminophila</name>
    <name type="common">Streptomyces vitaminophilus</name>
    <dbReference type="NCBI Taxonomy" id="76728"/>
    <lineage>
        <taxon>Bacteria</taxon>
        <taxon>Bacillati</taxon>
        <taxon>Actinomycetota</taxon>
        <taxon>Actinomycetes</taxon>
        <taxon>Kitasatosporales</taxon>
        <taxon>Streptomycetaceae</taxon>
        <taxon>Wenjunlia</taxon>
    </lineage>
</organism>
<keyword evidence="5" id="KW-1185">Reference proteome</keyword>
<keyword evidence="2" id="KW-1133">Transmembrane helix</keyword>
<accession>A0A0T6LS91</accession>
<name>A0A0T6LS91_WENVI</name>
<reference evidence="4 5" key="1">
    <citation type="submission" date="2015-10" db="EMBL/GenBank/DDBJ databases">
        <title>Draft genome sequence of pyrrolomycin-producing Streptomyces vitaminophilus.</title>
        <authorList>
            <person name="Graham D.E."/>
            <person name="Mahan K.M."/>
            <person name="Klingeman D.M."/>
            <person name="Hettich R.L."/>
            <person name="Parry R.J."/>
        </authorList>
    </citation>
    <scope>NUCLEOTIDE SEQUENCE [LARGE SCALE GENOMIC DNA]</scope>
    <source>
        <strain evidence="4 5">ATCC 31673</strain>
    </source>
</reference>
<dbReference type="PIRSF" id="PIRSF026631">
    <property type="entry name" value="UCP026631"/>
    <property type="match status" value="1"/>
</dbReference>
<dbReference type="AlphaFoldDB" id="A0A0T6LS91"/>